<feature type="repeat" description="TPR" evidence="3">
    <location>
        <begin position="432"/>
        <end position="465"/>
    </location>
</feature>
<feature type="transmembrane region" description="Helical" evidence="4">
    <location>
        <begin position="357"/>
        <end position="375"/>
    </location>
</feature>
<evidence type="ECO:0000256" key="3">
    <source>
        <dbReference type="PROSITE-ProRule" id="PRU00339"/>
    </source>
</evidence>
<feature type="transmembrane region" description="Helical" evidence="4">
    <location>
        <begin position="135"/>
        <end position="155"/>
    </location>
</feature>
<gene>
    <name evidence="6" type="ORF">UR56_C0025G0015</name>
</gene>
<evidence type="ECO:0000313" key="7">
    <source>
        <dbReference type="Proteomes" id="UP000034004"/>
    </source>
</evidence>
<feature type="domain" description="Glycosyltransferase RgtA/B/C/D-like" evidence="5">
    <location>
        <begin position="67"/>
        <end position="217"/>
    </location>
</feature>
<dbReference type="Pfam" id="PF13181">
    <property type="entry name" value="TPR_8"/>
    <property type="match status" value="1"/>
</dbReference>
<dbReference type="PROSITE" id="PS50293">
    <property type="entry name" value="TPR_REGION"/>
    <property type="match status" value="1"/>
</dbReference>
<feature type="transmembrane region" description="Helical" evidence="4">
    <location>
        <begin position="241"/>
        <end position="263"/>
    </location>
</feature>
<dbReference type="InterPro" id="IPR038731">
    <property type="entry name" value="RgtA/B/C-like"/>
</dbReference>
<feature type="transmembrane region" description="Helical" evidence="4">
    <location>
        <begin position="328"/>
        <end position="345"/>
    </location>
</feature>
<protein>
    <submittedName>
        <fullName evidence="6">Conserved hypothetical tpr repeat protein</fullName>
    </submittedName>
</protein>
<dbReference type="PANTHER" id="PTHR44227:SF3">
    <property type="entry name" value="PROTEIN O-MANNOSYL-TRANSFERASE TMTC4"/>
    <property type="match status" value="1"/>
</dbReference>
<sequence>MKKIWIIVLLGLLIYSFSLFNGFIWDDEEQIVNNIFVHSVKNIPLLFQSSTFNTGGAGVLSGTYYRPLMMTFFSFVYQIFGPNPFFFHLFQLSFHILTAILIYYLFKHFFKESISFFLTLIFLIHPASVEAVAYISAVQDIFYILFGILALHFVIKSKEQFEFRNIFLINLFLFLALLSKETAILFFILIFIYKLIFDRKYFFEYLIFFMMTMGIYLIFRFAVAGVFFTPYHNAPIVQASFLQRIMMIPAILFHYLKLFFYPINLAVMQHWVIRTFDFYNFLIPLFIVVTFLLFSIFKSSIFFFLWFIISIFPYLQFFPLDMTVAERWFYLPMIGLLGIIGTVLNKFEIQNSKFKNLTMGFALVIILLFSIQSFIRTLDWKNGLTLYSKDIKTVSGSFDLENNFGVELFRTGDYASAKIHFEKSTKLAPYWWTNWNNLGAIYEREKNYQKAIEYYQKAIDNGQYYLAYENLAKILVFYENDQKKTEEFLQKSLKLFPENQNLLLINTYFQEKNKK</sequence>
<keyword evidence="1" id="KW-0677">Repeat</keyword>
<feature type="transmembrane region" description="Helical" evidence="4">
    <location>
        <begin position="45"/>
        <end position="65"/>
    </location>
</feature>
<dbReference type="SMART" id="SM00028">
    <property type="entry name" value="TPR"/>
    <property type="match status" value="3"/>
</dbReference>
<dbReference type="Pfam" id="PF13231">
    <property type="entry name" value="PMT_2"/>
    <property type="match status" value="1"/>
</dbReference>
<evidence type="ECO:0000259" key="5">
    <source>
        <dbReference type="Pfam" id="PF13231"/>
    </source>
</evidence>
<keyword evidence="2 3" id="KW-0802">TPR repeat</keyword>
<dbReference type="Pfam" id="PF00515">
    <property type="entry name" value="TPR_1"/>
    <property type="match status" value="1"/>
</dbReference>
<dbReference type="STRING" id="1618484.UR56_C0025G0015"/>
<dbReference type="InterPro" id="IPR019734">
    <property type="entry name" value="TPR_rpt"/>
</dbReference>
<feature type="transmembrane region" description="Helical" evidence="4">
    <location>
        <begin position="167"/>
        <end position="193"/>
    </location>
</feature>
<dbReference type="PROSITE" id="PS50005">
    <property type="entry name" value="TPR"/>
    <property type="match status" value="1"/>
</dbReference>
<proteinExistence type="predicted"/>
<feature type="transmembrane region" description="Helical" evidence="4">
    <location>
        <begin position="85"/>
        <end position="106"/>
    </location>
</feature>
<evidence type="ECO:0000313" key="6">
    <source>
        <dbReference type="EMBL" id="KKP60364.1"/>
    </source>
</evidence>
<feature type="transmembrane region" description="Helical" evidence="4">
    <location>
        <begin position="205"/>
        <end position="229"/>
    </location>
</feature>
<dbReference type="PANTHER" id="PTHR44227">
    <property type="match status" value="1"/>
</dbReference>
<feature type="transmembrane region" description="Helical" evidence="4">
    <location>
        <begin position="303"/>
        <end position="322"/>
    </location>
</feature>
<dbReference type="AlphaFoldDB" id="A0A0G0ATV3"/>
<feature type="transmembrane region" description="Helical" evidence="4">
    <location>
        <begin position="278"/>
        <end position="296"/>
    </location>
</feature>
<keyword evidence="4" id="KW-0472">Membrane</keyword>
<dbReference type="SUPFAM" id="SSF48452">
    <property type="entry name" value="TPR-like"/>
    <property type="match status" value="1"/>
</dbReference>
<keyword evidence="4" id="KW-1133">Transmembrane helix</keyword>
<evidence type="ECO:0000256" key="1">
    <source>
        <dbReference type="ARBA" id="ARBA00022737"/>
    </source>
</evidence>
<evidence type="ECO:0000256" key="4">
    <source>
        <dbReference type="SAM" id="Phobius"/>
    </source>
</evidence>
<keyword evidence="4" id="KW-0812">Transmembrane</keyword>
<reference evidence="6 7" key="1">
    <citation type="journal article" date="2015" name="Nature">
        <title>rRNA introns, odd ribosomes, and small enigmatic genomes across a large radiation of phyla.</title>
        <authorList>
            <person name="Brown C.T."/>
            <person name="Hug L.A."/>
            <person name="Thomas B.C."/>
            <person name="Sharon I."/>
            <person name="Castelle C.J."/>
            <person name="Singh A."/>
            <person name="Wilkins M.J."/>
            <person name="Williams K.H."/>
            <person name="Banfield J.F."/>
        </authorList>
    </citation>
    <scope>NUCLEOTIDE SEQUENCE [LARGE SCALE GENOMIC DNA]</scope>
</reference>
<accession>A0A0G0ATV3</accession>
<dbReference type="Gene3D" id="1.25.40.10">
    <property type="entry name" value="Tetratricopeptide repeat domain"/>
    <property type="match status" value="1"/>
</dbReference>
<dbReference type="InterPro" id="IPR011990">
    <property type="entry name" value="TPR-like_helical_dom_sf"/>
</dbReference>
<feature type="transmembrane region" description="Helical" evidence="4">
    <location>
        <begin position="113"/>
        <end position="129"/>
    </location>
</feature>
<name>A0A0G0ATV3_9BACT</name>
<dbReference type="InterPro" id="IPR052346">
    <property type="entry name" value="O-mannosyl-transferase_TMTC"/>
</dbReference>
<organism evidence="6 7">
    <name type="scientific">Candidatus Roizmanbacteria bacterium GW2011_GWC2_34_23</name>
    <dbReference type="NCBI Taxonomy" id="1618484"/>
    <lineage>
        <taxon>Bacteria</taxon>
        <taxon>Candidatus Roizmaniibacteriota</taxon>
    </lineage>
</organism>
<comment type="caution">
    <text evidence="6">The sequence shown here is derived from an EMBL/GenBank/DDBJ whole genome shotgun (WGS) entry which is preliminary data.</text>
</comment>
<feature type="transmembrane region" description="Helical" evidence="4">
    <location>
        <begin position="6"/>
        <end position="24"/>
    </location>
</feature>
<dbReference type="EMBL" id="LBPR01000025">
    <property type="protein sequence ID" value="KKP60364.1"/>
    <property type="molecule type" value="Genomic_DNA"/>
</dbReference>
<evidence type="ECO:0000256" key="2">
    <source>
        <dbReference type="ARBA" id="ARBA00022803"/>
    </source>
</evidence>
<dbReference type="Proteomes" id="UP000034004">
    <property type="component" value="Unassembled WGS sequence"/>
</dbReference>